<dbReference type="InterPro" id="IPR019734">
    <property type="entry name" value="TPR_rpt"/>
</dbReference>
<dbReference type="PANTHER" id="PTHR15544">
    <property type="entry name" value="OSMOSIS RESPONSIVE FACTOR"/>
    <property type="match status" value="1"/>
</dbReference>
<evidence type="ECO:0000313" key="2">
    <source>
        <dbReference type="EMBL" id="MFC4858141.1"/>
    </source>
</evidence>
<keyword evidence="3" id="KW-1185">Reference proteome</keyword>
<dbReference type="SUPFAM" id="SSF48452">
    <property type="entry name" value="TPR-like"/>
    <property type="match status" value="1"/>
</dbReference>
<evidence type="ECO:0000313" key="3">
    <source>
        <dbReference type="Proteomes" id="UP001595859"/>
    </source>
</evidence>
<dbReference type="InterPro" id="IPR011990">
    <property type="entry name" value="TPR-like_helical_dom_sf"/>
</dbReference>
<feature type="transmembrane region" description="Helical" evidence="1">
    <location>
        <begin position="274"/>
        <end position="297"/>
    </location>
</feature>
<feature type="transmembrane region" description="Helical" evidence="1">
    <location>
        <begin position="303"/>
        <end position="327"/>
    </location>
</feature>
<dbReference type="Pfam" id="PF13432">
    <property type="entry name" value="TPR_16"/>
    <property type="match status" value="1"/>
</dbReference>
<protein>
    <submittedName>
        <fullName evidence="2">Tetratricopeptide repeat protein</fullName>
    </submittedName>
</protein>
<dbReference type="Pfam" id="PF14559">
    <property type="entry name" value="TPR_19"/>
    <property type="match status" value="1"/>
</dbReference>
<dbReference type="PANTHER" id="PTHR15544:SF0">
    <property type="entry name" value="TETRATRICOPEPTIDE REPEAT PROTEIN 33"/>
    <property type="match status" value="1"/>
</dbReference>
<accession>A0ABV9SBT5</accession>
<comment type="caution">
    <text evidence="2">The sequence shown here is derived from an EMBL/GenBank/DDBJ whole genome shotgun (WGS) entry which is preliminary data.</text>
</comment>
<sequence>MAEGSIDAAFVQAARLADEGRPRAAIVVLESALATYPGNAAAWCRLSAVYLEVGEPQEALTAAKRAMPLGQPAWAHRLASLALVELERYEEAVVSAGEAVRRDPDDWRGLVTLAEALARSEPEQAVRAARAAVALAPEEARAHEVLGDAAMLAHDWMLAERSYRDALVRDPANDDVIAKVARLASRPADNARRRRKPVRTRGEPGFDRVARVAWYLAVRRAAAWQAVLAVVLVFASLAWVGLGALLFVGVLAWRGFAGLPPGSRVPLPALWARAPLVVVACAALAVSYVALLVWTVVMAFGGVFVSLLVVAFCLAVVAVVNSSFGLWRMWSRAR</sequence>
<reference evidence="3" key="1">
    <citation type="journal article" date="2019" name="Int. J. Syst. Evol. Microbiol.">
        <title>The Global Catalogue of Microorganisms (GCM) 10K type strain sequencing project: providing services to taxonomists for standard genome sequencing and annotation.</title>
        <authorList>
            <consortium name="The Broad Institute Genomics Platform"/>
            <consortium name="The Broad Institute Genome Sequencing Center for Infectious Disease"/>
            <person name="Wu L."/>
            <person name="Ma J."/>
        </authorList>
    </citation>
    <scope>NUCLEOTIDE SEQUENCE [LARGE SCALE GENOMIC DNA]</scope>
    <source>
        <strain evidence="3">ZS-22-S1</strain>
    </source>
</reference>
<gene>
    <name evidence="2" type="ORF">ACFPCV_31980</name>
</gene>
<dbReference type="RefSeq" id="WP_378060397.1">
    <property type="nucleotide sequence ID" value="NZ_JBHSIS010000022.1"/>
</dbReference>
<dbReference type="InterPro" id="IPR052658">
    <property type="entry name" value="TPR-containing"/>
</dbReference>
<proteinExistence type="predicted"/>
<dbReference type="SMART" id="SM00028">
    <property type="entry name" value="TPR"/>
    <property type="match status" value="3"/>
</dbReference>
<organism evidence="2 3">
    <name type="scientific">Actinophytocola glycyrrhizae</name>
    <dbReference type="NCBI Taxonomy" id="2044873"/>
    <lineage>
        <taxon>Bacteria</taxon>
        <taxon>Bacillati</taxon>
        <taxon>Actinomycetota</taxon>
        <taxon>Actinomycetes</taxon>
        <taxon>Pseudonocardiales</taxon>
        <taxon>Pseudonocardiaceae</taxon>
    </lineage>
</organism>
<name>A0ABV9SBT5_9PSEU</name>
<evidence type="ECO:0000256" key="1">
    <source>
        <dbReference type="SAM" id="Phobius"/>
    </source>
</evidence>
<keyword evidence="1" id="KW-1133">Transmembrane helix</keyword>
<feature type="transmembrane region" description="Helical" evidence="1">
    <location>
        <begin position="226"/>
        <end position="253"/>
    </location>
</feature>
<dbReference type="Gene3D" id="1.25.40.10">
    <property type="entry name" value="Tetratricopeptide repeat domain"/>
    <property type="match status" value="2"/>
</dbReference>
<dbReference type="Proteomes" id="UP001595859">
    <property type="component" value="Unassembled WGS sequence"/>
</dbReference>
<keyword evidence="1" id="KW-0472">Membrane</keyword>
<keyword evidence="1" id="KW-0812">Transmembrane</keyword>
<dbReference type="EMBL" id="JBHSIS010000022">
    <property type="protein sequence ID" value="MFC4858141.1"/>
    <property type="molecule type" value="Genomic_DNA"/>
</dbReference>